<protein>
    <recommendedName>
        <fullName evidence="11">Dynein axonemal assembly factor 1 homolog</fullName>
    </recommendedName>
    <alternativeName>
        <fullName evidence="13">Dynein regulatory complex subunit 3</fullName>
    </alternativeName>
</protein>
<evidence type="ECO:0000256" key="8">
    <source>
        <dbReference type="ARBA" id="ARBA00023069"/>
    </source>
</evidence>
<name>E0VR18_PEDHC</name>
<reference evidence="14" key="1">
    <citation type="submission" date="2007-04" db="EMBL/GenBank/DDBJ databases">
        <title>Annotation of Pediculus humanus corporis strain USDA.</title>
        <authorList>
            <person name="Kirkness E."/>
            <person name="Hannick L."/>
            <person name="Hass B."/>
            <person name="Bruggner R."/>
            <person name="Lawson D."/>
            <person name="Bidwell S."/>
            <person name="Joardar V."/>
            <person name="Caler E."/>
            <person name="Walenz B."/>
            <person name="Inman J."/>
            <person name="Schobel S."/>
            <person name="Galinsky K."/>
            <person name="Amedeo P."/>
            <person name="Strausberg R."/>
        </authorList>
    </citation>
    <scope>NUCLEOTIDE SEQUENCE</scope>
    <source>
        <strain evidence="14">USDA</strain>
    </source>
</reference>
<dbReference type="InterPro" id="IPR032675">
    <property type="entry name" value="LRR_dom_sf"/>
</dbReference>
<dbReference type="eggNOG" id="KOG0531">
    <property type="taxonomic scope" value="Eukaryota"/>
</dbReference>
<dbReference type="GeneID" id="8237567"/>
<dbReference type="SUPFAM" id="SSF52075">
    <property type="entry name" value="Outer arm dynein light chain 1"/>
    <property type="match status" value="1"/>
</dbReference>
<evidence type="ECO:0000256" key="13">
    <source>
        <dbReference type="ARBA" id="ARBA00040950"/>
    </source>
</evidence>
<keyword evidence="10" id="KW-0966">Cell projection</keyword>
<dbReference type="PROSITE" id="PS51450">
    <property type="entry name" value="LRR"/>
    <property type="match status" value="3"/>
</dbReference>
<accession>E0VR18</accession>
<evidence type="ECO:0000256" key="2">
    <source>
        <dbReference type="ARBA" id="ARBA00004611"/>
    </source>
</evidence>
<dbReference type="Gene3D" id="3.80.10.10">
    <property type="entry name" value="Ribonuclease Inhibitor"/>
    <property type="match status" value="1"/>
</dbReference>
<proteinExistence type="inferred from homology"/>
<comment type="function">
    <text evidence="1">Cilium-specific protein required for cilia structures.</text>
</comment>
<keyword evidence="16" id="KW-1185">Reference proteome</keyword>
<keyword evidence="6" id="KW-0282">Flagellum</keyword>
<reference evidence="14" key="2">
    <citation type="submission" date="2007-04" db="EMBL/GenBank/DDBJ databases">
        <title>The genome of the human body louse.</title>
        <authorList>
            <consortium name="The Human Body Louse Genome Consortium"/>
            <person name="Kirkness E."/>
            <person name="Walenz B."/>
            <person name="Hass B."/>
            <person name="Bruggner R."/>
            <person name="Strausberg R."/>
        </authorList>
    </citation>
    <scope>NUCLEOTIDE SEQUENCE</scope>
    <source>
        <strain evidence="14">USDA</strain>
    </source>
</reference>
<dbReference type="EMBL" id="DS235442">
    <property type="protein sequence ID" value="EEB15824.1"/>
    <property type="molecule type" value="Genomic_DNA"/>
</dbReference>
<dbReference type="InParanoid" id="E0VR18"/>
<dbReference type="PANTHER" id="PTHR45973:SF12">
    <property type="entry name" value="DYNEIN REGULATORY COMPLEX SUBUNIT 3"/>
    <property type="match status" value="1"/>
</dbReference>
<dbReference type="EMBL" id="AAZO01004572">
    <property type="status" value="NOT_ANNOTATED_CDS"/>
    <property type="molecule type" value="Genomic_DNA"/>
</dbReference>
<gene>
    <name evidence="15" type="primary">8237567</name>
    <name evidence="14" type="ORF">Phum_PHUM390790</name>
</gene>
<evidence type="ECO:0000256" key="7">
    <source>
        <dbReference type="ARBA" id="ARBA00023054"/>
    </source>
</evidence>
<reference evidence="15" key="3">
    <citation type="submission" date="2020-05" db="UniProtKB">
        <authorList>
            <consortium name="EnsemblMetazoa"/>
        </authorList>
    </citation>
    <scope>IDENTIFICATION</scope>
    <source>
        <strain evidence="15">USDA</strain>
    </source>
</reference>
<keyword evidence="9" id="KW-0206">Cytoskeleton</keyword>
<dbReference type="Proteomes" id="UP000009046">
    <property type="component" value="Unassembled WGS sequence"/>
</dbReference>
<dbReference type="VEuPathDB" id="VectorBase:PHUM390790"/>
<evidence type="ECO:0000313" key="15">
    <source>
        <dbReference type="EnsemblMetazoa" id="PHUM390790-PA"/>
    </source>
</evidence>
<dbReference type="InterPro" id="IPR050576">
    <property type="entry name" value="Cilia_flagella_integrity"/>
</dbReference>
<keyword evidence="7" id="KW-0175">Coiled coil</keyword>
<evidence type="ECO:0000256" key="10">
    <source>
        <dbReference type="ARBA" id="ARBA00023273"/>
    </source>
</evidence>
<evidence type="ECO:0000313" key="14">
    <source>
        <dbReference type="EMBL" id="EEB15824.1"/>
    </source>
</evidence>
<dbReference type="KEGG" id="phu:Phum_PHUM390790"/>
<dbReference type="AlphaFoldDB" id="E0VR18"/>
<evidence type="ECO:0000256" key="6">
    <source>
        <dbReference type="ARBA" id="ARBA00022846"/>
    </source>
</evidence>
<evidence type="ECO:0000313" key="16">
    <source>
        <dbReference type="Proteomes" id="UP000009046"/>
    </source>
</evidence>
<dbReference type="InterPro" id="IPR001611">
    <property type="entry name" value="Leu-rich_rpt"/>
</dbReference>
<evidence type="ECO:0000256" key="5">
    <source>
        <dbReference type="ARBA" id="ARBA00022737"/>
    </source>
</evidence>
<evidence type="ECO:0000256" key="4">
    <source>
        <dbReference type="ARBA" id="ARBA00022614"/>
    </source>
</evidence>
<dbReference type="CTD" id="8237567"/>
<dbReference type="GO" id="GO:0005929">
    <property type="term" value="C:cilium"/>
    <property type="evidence" value="ECO:0007669"/>
    <property type="project" value="TreeGrafter"/>
</dbReference>
<sequence>MDTETACLDLREPGVIDEKMVNNAIIEQGPKGEEGRLFKQQGIVYEEVAQLRLEYLDILKIDHLWMLTGLTKLQLCNNRIEKIENLHFLVNLVELDLSFNFIETIENLDSLNKLEILTFFQNNISELKNLDTLTNLTILSVGNNNIGDRNSVLYLRRFENLKSLNLAGNPVSKGDNFVKFIMAYLPQLNYYEYRLILYEEREDAREFFGNNLLKLEREESETKAIFKKKKREEEQEILNSEAFVEYIGNNHFFKSLFENDTDCQALLQMGDFSSGFYEEYQKNFEEIANELVALGLQQLELRKEEIARFEKHVGDAKRRLYEESRKIIENFIEQKNSIFEQLKEVLNNEDDEDDVANETSVSIQLLNENFKDLCHKTWTVLMSKELNLFERTEDVNGTYERSLTELVNSFVEGSQSLFTQIRQLQNTFNENLTDAANKFFTNYTVASATKLGNEFKNISDNLAYLLQDKEVLVNALSASHDYHLLLIDQREDKLITGVRTWLANLLENLVNSEINRHRRSIMEINHFLDIQKAELHSLLMTPMGLNLLPKDIQDALQM</sequence>
<evidence type="ECO:0000256" key="9">
    <source>
        <dbReference type="ARBA" id="ARBA00023212"/>
    </source>
</evidence>
<organism>
    <name type="scientific">Pediculus humanus subsp. corporis</name>
    <name type="common">Body louse</name>
    <dbReference type="NCBI Taxonomy" id="121224"/>
    <lineage>
        <taxon>Eukaryota</taxon>
        <taxon>Metazoa</taxon>
        <taxon>Ecdysozoa</taxon>
        <taxon>Arthropoda</taxon>
        <taxon>Hexapoda</taxon>
        <taxon>Insecta</taxon>
        <taxon>Pterygota</taxon>
        <taxon>Neoptera</taxon>
        <taxon>Paraneoptera</taxon>
        <taxon>Psocodea</taxon>
        <taxon>Troctomorpha</taxon>
        <taxon>Phthiraptera</taxon>
        <taxon>Anoplura</taxon>
        <taxon>Pediculidae</taxon>
        <taxon>Pediculus</taxon>
    </lineage>
</organism>
<dbReference type="FunCoup" id="E0VR18">
    <property type="interactions" value="44"/>
</dbReference>
<keyword evidence="8" id="KW-0969">Cilium</keyword>
<evidence type="ECO:0000256" key="1">
    <source>
        <dbReference type="ARBA" id="ARBA00003843"/>
    </source>
</evidence>
<dbReference type="STRING" id="121224.E0VR18"/>
<keyword evidence="4" id="KW-0433">Leucine-rich repeat</keyword>
<dbReference type="OMA" id="SFMEMMT"/>
<dbReference type="EnsemblMetazoa" id="PHUM390790-RA">
    <property type="protein sequence ID" value="PHUM390790-PA"/>
    <property type="gene ID" value="PHUM390790"/>
</dbReference>
<dbReference type="HOGENOM" id="CLU_026827_0_0_1"/>
<dbReference type="PANTHER" id="PTHR45973">
    <property type="entry name" value="PROTEIN PHOSPHATASE 1 REGULATORY SUBUNIT SDS22-RELATED"/>
    <property type="match status" value="1"/>
</dbReference>
<comment type="subcellular location">
    <subcellularLocation>
        <location evidence="2">Cytoplasm</location>
        <location evidence="2">Cytoskeleton</location>
        <location evidence="2">Flagellum axoneme</location>
    </subcellularLocation>
</comment>
<keyword evidence="3" id="KW-0963">Cytoplasm</keyword>
<evidence type="ECO:0000256" key="11">
    <source>
        <dbReference type="ARBA" id="ARBA00024433"/>
    </source>
</evidence>
<dbReference type="OrthoDB" id="27917at2759"/>
<dbReference type="Pfam" id="PF14580">
    <property type="entry name" value="LRR_9"/>
    <property type="match status" value="1"/>
</dbReference>
<keyword evidence="5" id="KW-0677">Repeat</keyword>
<comment type="similarity">
    <text evidence="12">Belongs to the DRC3 family.</text>
</comment>
<evidence type="ECO:0000256" key="12">
    <source>
        <dbReference type="ARBA" id="ARBA00038378"/>
    </source>
</evidence>
<dbReference type="RefSeq" id="XP_002428562.1">
    <property type="nucleotide sequence ID" value="XM_002428517.1"/>
</dbReference>
<dbReference type="SMART" id="SM00365">
    <property type="entry name" value="LRR_SD22"/>
    <property type="match status" value="4"/>
</dbReference>
<evidence type="ECO:0000256" key="3">
    <source>
        <dbReference type="ARBA" id="ARBA00022490"/>
    </source>
</evidence>